<dbReference type="InterPro" id="IPR017452">
    <property type="entry name" value="GPCR_Rhodpsn_7TM"/>
</dbReference>
<dbReference type="Gene3D" id="1.20.1070.10">
    <property type="entry name" value="Rhodopsin 7-helix transmembrane proteins"/>
    <property type="match status" value="1"/>
</dbReference>
<dbReference type="AlphaFoldDB" id="M9MTE2"/>
<evidence type="ECO:0000313" key="14">
    <source>
        <dbReference type="EMBL" id="KAH9363102.1"/>
    </source>
</evidence>
<dbReference type="SUPFAM" id="SSF81321">
    <property type="entry name" value="Family A G protein-coupled receptor-like"/>
    <property type="match status" value="1"/>
</dbReference>
<evidence type="ECO:0000256" key="3">
    <source>
        <dbReference type="ARBA" id="ARBA00022692"/>
    </source>
</evidence>
<keyword evidence="3 9" id="KW-0812">Transmembrane</keyword>
<feature type="transmembrane region" description="Helical" evidence="11">
    <location>
        <begin position="92"/>
        <end position="112"/>
    </location>
</feature>
<dbReference type="PROSITE" id="PS00237">
    <property type="entry name" value="G_PROTEIN_RECEP_F1_1"/>
    <property type="match status" value="1"/>
</dbReference>
<name>M9MTE2_HAELO</name>
<dbReference type="GO" id="GO:0005886">
    <property type="term" value="C:plasma membrane"/>
    <property type="evidence" value="ECO:0007669"/>
    <property type="project" value="TreeGrafter"/>
</dbReference>
<sequence>MDDGDRVSPPWLTTRLQMPEDPCAGTATGNLSMLCSLLRNLSMESQPLLQQPRDVLVVVLYGLVVLVSVFGNTLVCHVVLRSRKMHTKTNVLIANLAVSDLLMTTLTIPLSASRFLLDNWPFGEALCYLAPFLQVTFVYVSTLSMTWIACDRYSVIVYPLRLRHLCPGHRAVACIWALAGMLSLPHAVFNRVVSLFTYRLLVRCQVQYPAPSAEFRRWLTLATFLTQYVLPLALTAYMYCRVSRTLWTRKALGALTREQQAWHTRSKHKSLKMLVLVVLCFAICWLPLNVYHLVVHFRDHDGPDRHNSSLFIFFHWLAMSSVCYNPFIYCWLNDSFRRGAMTCLACLLGCPKPAASWGLSQQSSRLAQDTSLEKCPSTDSPVTREGRLQRCSAGRNSTLRSTSLGHSDRTTFV</sequence>
<reference evidence="14 15" key="2">
    <citation type="journal article" date="2020" name="Cell">
        <title>Large-Scale Comparative Analyses of Tick Genomes Elucidate Their Genetic Diversity and Vector Capacities.</title>
        <authorList>
            <consortium name="Tick Genome and Microbiome Consortium (TIGMIC)"/>
            <person name="Jia N."/>
            <person name="Wang J."/>
            <person name="Shi W."/>
            <person name="Du L."/>
            <person name="Sun Y."/>
            <person name="Zhan W."/>
            <person name="Jiang J.F."/>
            <person name="Wang Q."/>
            <person name="Zhang B."/>
            <person name="Ji P."/>
            <person name="Bell-Sakyi L."/>
            <person name="Cui X.M."/>
            <person name="Yuan T.T."/>
            <person name="Jiang B.G."/>
            <person name="Yang W.F."/>
            <person name="Lam T.T."/>
            <person name="Chang Q.C."/>
            <person name="Ding S.J."/>
            <person name="Wang X.J."/>
            <person name="Zhu J.G."/>
            <person name="Ruan X.D."/>
            <person name="Zhao L."/>
            <person name="Wei J.T."/>
            <person name="Ye R.Z."/>
            <person name="Que T.C."/>
            <person name="Du C.H."/>
            <person name="Zhou Y.H."/>
            <person name="Cheng J.X."/>
            <person name="Dai P.F."/>
            <person name="Guo W.B."/>
            <person name="Han X.H."/>
            <person name="Huang E.J."/>
            <person name="Li L.F."/>
            <person name="Wei W."/>
            <person name="Gao Y.C."/>
            <person name="Liu J.Z."/>
            <person name="Shao H.Z."/>
            <person name="Wang X."/>
            <person name="Wang C.C."/>
            <person name="Yang T.C."/>
            <person name="Huo Q.B."/>
            <person name="Li W."/>
            <person name="Chen H.Y."/>
            <person name="Chen S.E."/>
            <person name="Zhou L.G."/>
            <person name="Ni X.B."/>
            <person name="Tian J.H."/>
            <person name="Sheng Y."/>
            <person name="Liu T."/>
            <person name="Pan Y.S."/>
            <person name="Xia L.Y."/>
            <person name="Li J."/>
            <person name="Zhao F."/>
            <person name="Cao W.C."/>
        </authorList>
    </citation>
    <scope>NUCLEOTIDE SEQUENCE [LARGE SCALE GENOMIC DNA]</scope>
    <source>
        <strain evidence="14">HaeL-2018</strain>
    </source>
</reference>
<evidence type="ECO:0000313" key="13">
    <source>
        <dbReference type="EMBL" id="AEE60825.1"/>
    </source>
</evidence>
<dbReference type="EMBL" id="JABSTR010000001">
    <property type="protein sequence ID" value="KAH9363102.1"/>
    <property type="molecule type" value="Genomic_DNA"/>
</dbReference>
<keyword evidence="5 9" id="KW-0297">G-protein coupled receptor</keyword>
<evidence type="ECO:0000256" key="2">
    <source>
        <dbReference type="ARBA" id="ARBA00010663"/>
    </source>
</evidence>
<evidence type="ECO:0000313" key="15">
    <source>
        <dbReference type="Proteomes" id="UP000821853"/>
    </source>
</evidence>
<keyword evidence="6 11" id="KW-0472">Membrane</keyword>
<accession>M9MTE2</accession>
<feature type="transmembrane region" description="Helical" evidence="11">
    <location>
        <begin position="218"/>
        <end position="240"/>
    </location>
</feature>
<keyword evidence="15" id="KW-1185">Reference proteome</keyword>
<dbReference type="CDD" id="cd15389">
    <property type="entry name" value="7tmA_GPR83"/>
    <property type="match status" value="1"/>
</dbReference>
<gene>
    <name evidence="14" type="ORF">HPB48_014116</name>
</gene>
<feature type="transmembrane region" description="Helical" evidence="11">
    <location>
        <begin position="55"/>
        <end position="80"/>
    </location>
</feature>
<dbReference type="Pfam" id="PF00001">
    <property type="entry name" value="7tm_1"/>
    <property type="match status" value="1"/>
</dbReference>
<proteinExistence type="evidence at transcript level"/>
<feature type="transmembrane region" description="Helical" evidence="11">
    <location>
        <begin position="311"/>
        <end position="332"/>
    </location>
</feature>
<dbReference type="SMR" id="M9MTE2"/>
<feature type="compositionally biased region" description="Polar residues" evidence="10">
    <location>
        <begin position="394"/>
        <end position="405"/>
    </location>
</feature>
<feature type="transmembrane region" description="Helical" evidence="11">
    <location>
        <begin position="132"/>
        <end position="150"/>
    </location>
</feature>
<organism evidence="13">
    <name type="scientific">Haemaphysalis longicornis</name>
    <name type="common">Bush tick</name>
    <dbReference type="NCBI Taxonomy" id="44386"/>
    <lineage>
        <taxon>Eukaryota</taxon>
        <taxon>Metazoa</taxon>
        <taxon>Ecdysozoa</taxon>
        <taxon>Arthropoda</taxon>
        <taxon>Chelicerata</taxon>
        <taxon>Arachnida</taxon>
        <taxon>Acari</taxon>
        <taxon>Parasitiformes</taxon>
        <taxon>Ixodida</taxon>
        <taxon>Ixodoidea</taxon>
        <taxon>Ixodidae</taxon>
        <taxon>Haemaphysalinae</taxon>
        <taxon>Haemaphysalis</taxon>
    </lineage>
</organism>
<dbReference type="VEuPathDB" id="VectorBase:HLOH_043166"/>
<feature type="transmembrane region" description="Helical" evidence="11">
    <location>
        <begin position="171"/>
        <end position="189"/>
    </location>
</feature>
<evidence type="ECO:0000256" key="10">
    <source>
        <dbReference type="SAM" id="MobiDB-lite"/>
    </source>
</evidence>
<evidence type="ECO:0000256" key="11">
    <source>
        <dbReference type="SAM" id="Phobius"/>
    </source>
</evidence>
<dbReference type="PRINTS" id="PR00237">
    <property type="entry name" value="GPCRRHODOPSN"/>
</dbReference>
<dbReference type="GO" id="GO:0042923">
    <property type="term" value="F:neuropeptide binding"/>
    <property type="evidence" value="ECO:0007669"/>
    <property type="project" value="TreeGrafter"/>
</dbReference>
<dbReference type="PANTHER" id="PTHR24235:SF29">
    <property type="entry name" value="GH23382P"/>
    <property type="match status" value="1"/>
</dbReference>
<dbReference type="EMBL" id="HM151376">
    <property type="protein sequence ID" value="AEE60825.1"/>
    <property type="molecule type" value="mRNA"/>
</dbReference>
<dbReference type="PANTHER" id="PTHR24235">
    <property type="entry name" value="NEUROPEPTIDE Y RECEPTOR"/>
    <property type="match status" value="1"/>
</dbReference>
<dbReference type="GO" id="GO:0043005">
    <property type="term" value="C:neuron projection"/>
    <property type="evidence" value="ECO:0007669"/>
    <property type="project" value="TreeGrafter"/>
</dbReference>
<reference evidence="13" key="1">
    <citation type="submission" date="2010-04" db="EMBL/GenBank/DDBJ databases">
        <title>Cloning of a G protein coupled receptor of Haemaphysalis longicornis tick.</title>
        <authorList>
            <person name="Tian Z.C."/>
        </authorList>
    </citation>
    <scope>NUCLEOTIDE SEQUENCE</scope>
</reference>
<dbReference type="PROSITE" id="PS50262">
    <property type="entry name" value="G_PROTEIN_RECEP_F1_2"/>
    <property type="match status" value="1"/>
</dbReference>
<evidence type="ECO:0000259" key="12">
    <source>
        <dbReference type="PROSITE" id="PS50262"/>
    </source>
</evidence>
<keyword evidence="4 11" id="KW-1133">Transmembrane helix</keyword>
<feature type="region of interest" description="Disordered" evidence="10">
    <location>
        <begin position="394"/>
        <end position="413"/>
    </location>
</feature>
<dbReference type="InterPro" id="IPR000611">
    <property type="entry name" value="NPY_rcpt"/>
</dbReference>
<evidence type="ECO:0000256" key="8">
    <source>
        <dbReference type="ARBA" id="ARBA00023224"/>
    </source>
</evidence>
<comment type="similarity">
    <text evidence="2 9">Belongs to the G-protein coupled receptor 1 family.</text>
</comment>
<feature type="domain" description="G-protein coupled receptors family 1 profile" evidence="12">
    <location>
        <begin position="71"/>
        <end position="329"/>
    </location>
</feature>
<evidence type="ECO:0000256" key="5">
    <source>
        <dbReference type="ARBA" id="ARBA00023040"/>
    </source>
</evidence>
<keyword evidence="8 9" id="KW-0807">Transducer</keyword>
<evidence type="ECO:0000256" key="4">
    <source>
        <dbReference type="ARBA" id="ARBA00022989"/>
    </source>
</evidence>
<dbReference type="GO" id="GO:0004983">
    <property type="term" value="F:neuropeptide Y receptor activity"/>
    <property type="evidence" value="ECO:0007669"/>
    <property type="project" value="InterPro"/>
</dbReference>
<evidence type="ECO:0000256" key="9">
    <source>
        <dbReference type="RuleBase" id="RU000688"/>
    </source>
</evidence>
<dbReference type="InterPro" id="IPR000276">
    <property type="entry name" value="GPCR_Rhodpsn"/>
</dbReference>
<dbReference type="OrthoDB" id="10037617at2759"/>
<evidence type="ECO:0000256" key="7">
    <source>
        <dbReference type="ARBA" id="ARBA00023170"/>
    </source>
</evidence>
<comment type="subcellular location">
    <subcellularLocation>
        <location evidence="1">Membrane</location>
        <topology evidence="1">Multi-pass membrane protein</topology>
    </subcellularLocation>
</comment>
<dbReference type="PRINTS" id="PR01012">
    <property type="entry name" value="NRPEPTIDEYR"/>
</dbReference>
<protein>
    <submittedName>
        <fullName evidence="13">G protein coupled receptor</fullName>
    </submittedName>
</protein>
<feature type="transmembrane region" description="Helical" evidence="11">
    <location>
        <begin position="273"/>
        <end position="291"/>
    </location>
</feature>
<evidence type="ECO:0000256" key="6">
    <source>
        <dbReference type="ARBA" id="ARBA00023136"/>
    </source>
</evidence>
<evidence type="ECO:0000256" key="1">
    <source>
        <dbReference type="ARBA" id="ARBA00004141"/>
    </source>
</evidence>
<keyword evidence="7 9" id="KW-0675">Receptor</keyword>
<dbReference type="SMART" id="SM01381">
    <property type="entry name" value="7TM_GPCR_Srsx"/>
    <property type="match status" value="1"/>
</dbReference>
<dbReference type="Proteomes" id="UP000821853">
    <property type="component" value="Chromosome 1"/>
</dbReference>
<dbReference type="OMA" id="HTWFPLQ"/>